<organism evidence="3">
    <name type="scientific">Gibberella zeae</name>
    <name type="common">Wheat head blight fungus</name>
    <name type="synonym">Fusarium graminearum</name>
    <dbReference type="NCBI Taxonomy" id="5518"/>
    <lineage>
        <taxon>Eukaryota</taxon>
        <taxon>Fungi</taxon>
        <taxon>Dikarya</taxon>
        <taxon>Ascomycota</taxon>
        <taxon>Pezizomycotina</taxon>
        <taxon>Sordariomycetes</taxon>
        <taxon>Hypocreomycetidae</taxon>
        <taxon>Hypocreales</taxon>
        <taxon>Nectriaceae</taxon>
        <taxon>Fusarium</taxon>
    </lineage>
</organism>
<feature type="transmembrane region" description="Helical" evidence="1">
    <location>
        <begin position="386"/>
        <end position="408"/>
    </location>
</feature>
<evidence type="ECO:0000313" key="3">
    <source>
        <dbReference type="EMBL" id="VIO61790.1"/>
    </source>
</evidence>
<dbReference type="Pfam" id="PF20163">
    <property type="entry name" value="DUF6536"/>
    <property type="match status" value="1"/>
</dbReference>
<keyword evidence="1" id="KW-0472">Membrane</keyword>
<dbReference type="InterPro" id="IPR046623">
    <property type="entry name" value="DUF6536"/>
</dbReference>
<keyword evidence="1" id="KW-0812">Transmembrane</keyword>
<feature type="transmembrane region" description="Helical" evidence="1">
    <location>
        <begin position="523"/>
        <end position="544"/>
    </location>
</feature>
<proteinExistence type="predicted"/>
<name>A0A4E9EGA9_GIBZA</name>
<reference evidence="3" key="1">
    <citation type="submission" date="2019-04" db="EMBL/GenBank/DDBJ databases">
        <authorList>
            <person name="Melise S."/>
            <person name="Noan J."/>
            <person name="Okalmin O."/>
        </authorList>
    </citation>
    <scope>NUCLEOTIDE SEQUENCE</scope>
    <source>
        <strain evidence="3">FN9</strain>
    </source>
</reference>
<dbReference type="EMBL" id="CAAKMV010000153">
    <property type="protein sequence ID" value="VIO61790.1"/>
    <property type="molecule type" value="Genomic_DNA"/>
</dbReference>
<protein>
    <recommendedName>
        <fullName evidence="2">DUF6536 domain-containing protein</fullName>
    </recommendedName>
</protein>
<accession>A0A4E9EGA9</accession>
<feature type="transmembrane region" description="Helical" evidence="1">
    <location>
        <begin position="477"/>
        <end position="495"/>
    </location>
</feature>
<dbReference type="PANTHER" id="PTHR35395">
    <property type="entry name" value="DUF6536 DOMAIN-CONTAINING PROTEIN"/>
    <property type="match status" value="1"/>
</dbReference>
<keyword evidence="1" id="KW-1133">Transmembrane helix</keyword>
<sequence length="830" mass="92152">MPCEKLGTGWRVIAIFNIIAVFLITIIGSILVFWGTQRPVGTSQKPGGISDCKTSKSLNTWLHLLLNAFSTGILASSNFFMQIFSSPTRSEIDKAHKANRALKIGVQSLRNVFWTSKIKFVCWILFFISSFPLHLFFNSAIFSTKYSGTDWHLTIASEGFVQGAKFRGSGAALWPPRSGFISDGYGSPGNLDDYFDLSNSTFKKINETSQQARHWTKKDVSDCVSQYVYCNPRIGFKDVVMVVESQNTSFMATNSTLGWTRDELLRPFKYDNDTSYWNKRMPLKETNSLWFAADCKTSASRDEIRAGRCSQTCGHAVGLDYIGSKVRRPAEVPMSYTLEFFKAIGTYYTDDSWPGLANQGAGDLTLKYCLVQEVSQNCKVGIANQLLLIVVVSIAVKGFLAVAVLLMLPQEKPLAVLGDAIESFIQFPDHNTVDSCLLDRDIEEYEGVGCAFAMTAPPVRQDWTSAIQRTTWTRSYGVLYLNILLLSAGFIAAQINTPVTGSSFTKSLSNGILLTAEASPGKIIDFVLMANLPQLLLSITYFIYNNMFTYLCTEKEWNSYGGAFKPLRVSQPKGQQRSTYRLQLPYRYSIPLMVVSTFMHWFVSNAIYVFVAEGDYYELGQLSSDPSSYNTDDSGSGLSKDAYVGVGYSTPTILVLLIATIILPVIPTLLRHRKVKTSMPLSGASSAVITAACHVPIPEDNVKPRVQKGHRQRDQLVVVEECGDAIYSTIDLADLDERHKLLGLADRSVSVVEPGLSDDVTHTVDGPILDGEIFLREVALSPVRWGVVKTSASWKKMHINLSNPNEIVEHLSFGTELHEVTDPIPGHWYT</sequence>
<evidence type="ECO:0000259" key="2">
    <source>
        <dbReference type="Pfam" id="PF20163"/>
    </source>
</evidence>
<dbReference type="AlphaFoldDB" id="A0A4E9EGA9"/>
<feature type="transmembrane region" description="Helical" evidence="1">
    <location>
        <begin position="590"/>
        <end position="611"/>
    </location>
</feature>
<feature type="transmembrane region" description="Helical" evidence="1">
    <location>
        <begin position="648"/>
        <end position="670"/>
    </location>
</feature>
<gene>
    <name evidence="3" type="ORF">FUG_LOCUS452781</name>
</gene>
<evidence type="ECO:0000256" key="1">
    <source>
        <dbReference type="SAM" id="Phobius"/>
    </source>
</evidence>
<feature type="domain" description="DUF6536" evidence="2">
    <location>
        <begin position="10"/>
        <end position="161"/>
    </location>
</feature>
<feature type="transmembrane region" description="Helical" evidence="1">
    <location>
        <begin position="12"/>
        <end position="34"/>
    </location>
</feature>
<feature type="transmembrane region" description="Helical" evidence="1">
    <location>
        <begin position="61"/>
        <end position="81"/>
    </location>
</feature>
<feature type="transmembrane region" description="Helical" evidence="1">
    <location>
        <begin position="120"/>
        <end position="137"/>
    </location>
</feature>
<dbReference type="PANTHER" id="PTHR35395:SF1">
    <property type="entry name" value="DUF6536 DOMAIN-CONTAINING PROTEIN"/>
    <property type="match status" value="1"/>
</dbReference>